<reference evidence="2" key="1">
    <citation type="submission" date="2017-02" db="EMBL/GenBank/DDBJ databases">
        <authorList>
            <person name="Regsiter A."/>
            <person name="William W."/>
        </authorList>
    </citation>
    <scope>NUCLEOTIDE SEQUENCE</scope>
    <source>
        <strain evidence="2">Bib</strain>
    </source>
</reference>
<keyword evidence="1" id="KW-0175">Coiled coil</keyword>
<dbReference type="PANTHER" id="PTHR32114:SF2">
    <property type="entry name" value="ABC TRANSPORTER ABCH.3"/>
    <property type="match status" value="1"/>
</dbReference>
<evidence type="ECO:0000313" key="2">
    <source>
        <dbReference type="EMBL" id="SLM15622.1"/>
    </source>
</evidence>
<feature type="coiled-coil region" evidence="1">
    <location>
        <begin position="578"/>
        <end position="772"/>
    </location>
</feature>
<dbReference type="SUPFAM" id="SSF56300">
    <property type="entry name" value="Metallo-dependent phosphatases"/>
    <property type="match status" value="1"/>
</dbReference>
<accession>A0A3P3XME2</accession>
<dbReference type="Gene3D" id="3.60.21.10">
    <property type="match status" value="1"/>
</dbReference>
<feature type="coiled-coil region" evidence="1">
    <location>
        <begin position="870"/>
        <end position="897"/>
    </location>
</feature>
<dbReference type="Gene3D" id="3.40.50.300">
    <property type="entry name" value="P-loop containing nucleotide triphosphate hydrolases"/>
    <property type="match status" value="2"/>
</dbReference>
<dbReference type="AlphaFoldDB" id="A0A3P3XME2"/>
<dbReference type="InterPro" id="IPR029052">
    <property type="entry name" value="Metallo-depent_PP-like"/>
</dbReference>
<dbReference type="InterPro" id="IPR027417">
    <property type="entry name" value="P-loop_NTPase"/>
</dbReference>
<dbReference type="PANTHER" id="PTHR32114">
    <property type="entry name" value="ABC TRANSPORTER ABCH.3"/>
    <property type="match status" value="1"/>
</dbReference>
<organism evidence="2">
    <name type="scientific">uncultured spirochete</name>
    <dbReference type="NCBI Taxonomy" id="156406"/>
    <lineage>
        <taxon>Bacteria</taxon>
        <taxon>Pseudomonadati</taxon>
        <taxon>Spirochaetota</taxon>
        <taxon>Spirochaetia</taxon>
        <taxon>Spirochaetales</taxon>
        <taxon>environmental samples</taxon>
    </lineage>
</organism>
<feature type="coiled-coil region" evidence="1">
    <location>
        <begin position="921"/>
        <end position="972"/>
    </location>
</feature>
<gene>
    <name evidence="2" type="ORF">SPIROBIBN47_50091</name>
</gene>
<dbReference type="SUPFAM" id="SSF52540">
    <property type="entry name" value="P-loop containing nucleoside triphosphate hydrolases"/>
    <property type="match status" value="1"/>
</dbReference>
<protein>
    <submittedName>
        <fullName evidence="2">Uncharacterized protein</fullName>
    </submittedName>
</protein>
<sequence>MKILHTADLHARRESSREFFISYDSIRSAAMRHDVAMIAIAGDIWHGPVQNSAGSLFPDFIEAIRSLGDIAPVAMIYGTPSHDVEGSLEIFETQECSHGIKILRPGTAYVLKKGKIEELNGGNEEEAELLISGIPEPSKRWIISAASEPGSRDADLAANEAFRMLCMATGCMRERYPRLPSLVLAHGQVEGATTGHGRMLGTGDGLHFTKDNLKSLKAEYIALGDIHQPQHIEGTRAWYAGSAYPLDFGETHRAGCWIVDIHEPGKPVDVVRENFPHPTNRHLISHASCAMEIPTMHNQKVWYEVQGTKQELAPLDADIILSRLLAHGAAKGSKVTFDITDSDPVRASEIRTKKSLEEKLSTWAQVSGETLTESIIEKARSLERETAARNAAAGNARYRIDRLILRGATGLWAKSRKDEIDLDLSSRGPGVIALIGANGAGKTTILENLHPWPRLLTREGPLRDHFRLADSFRDLYLTDEATSCKYRCLIRMRADIPSGTTEYWLFRDAGQGYVPLPGINGRLEPYQEWIERLFGSLALYQRTAFTAQKNSKSCPDLSAATKGERKELFSELCGIDWLEAYREAAKEKEDALSESLKSLEAKHSILAGSQARCAALQKEIEEHAAYADEKSREEKEIVRKLEEAKDELAKIEKMNQERTRLIREREEARMRMLELTKKENECMGSIESLRASLRLKPEMQSIINRAREIENRREALAAEKAAHDARQKQEMKDYLLAMTSYTTQRNDLVAAMNKIKVEIATLKERAHTIEERLAMPLGENCPACGQKLPPEQLARQKELRIADEASLESIYAKLIDMLASKKETEQKLQNLVLPSYPAQMEYPGTEELKSLSKEFAAIDLVRAYDIVQRAEIAEGTIAHLRIELKKLEEEIGKVNRIDEDSKAKLDRMPPKHEEEKLMEAISTLAEELTNTKLDIARAQTRREEAEKQLAEAKRNLEEYERLGEQLKALTQEICEWALLGRATGKDGIQALELDALAPSISAIASRLLAASGNEGSIAIQTLRLAGKGSRQHAIEDFEIMYISARGDEQEISTLSGGEAVWVRKAIYDAFELIRAQNTGIQFRTVILDEADGALDHESRLRYLRMIDAAHRESGRYQTIIVTHSLELQEMADMSIAIADLKPHADRQNAKDIAIPA</sequence>
<proteinExistence type="predicted"/>
<evidence type="ECO:0000256" key="1">
    <source>
        <dbReference type="SAM" id="Coils"/>
    </source>
</evidence>
<dbReference type="EMBL" id="FWDM01000037">
    <property type="protein sequence ID" value="SLM15622.1"/>
    <property type="molecule type" value="Genomic_DNA"/>
</dbReference>
<dbReference type="Gene3D" id="1.10.287.510">
    <property type="entry name" value="Helix hairpin bin"/>
    <property type="match status" value="1"/>
</dbReference>
<name>A0A3P3XME2_9SPIR</name>